<feature type="compositionally biased region" description="Basic and acidic residues" evidence="1">
    <location>
        <begin position="75"/>
        <end position="86"/>
    </location>
</feature>
<proteinExistence type="predicted"/>
<gene>
    <name evidence="2" type="ORF">F8M41_005132</name>
</gene>
<dbReference type="AlphaFoldDB" id="A0A8H3X9D3"/>
<dbReference type="Proteomes" id="UP000439903">
    <property type="component" value="Unassembled WGS sequence"/>
</dbReference>
<organism evidence="2 3">
    <name type="scientific">Gigaspora margarita</name>
    <dbReference type="NCBI Taxonomy" id="4874"/>
    <lineage>
        <taxon>Eukaryota</taxon>
        <taxon>Fungi</taxon>
        <taxon>Fungi incertae sedis</taxon>
        <taxon>Mucoromycota</taxon>
        <taxon>Glomeromycotina</taxon>
        <taxon>Glomeromycetes</taxon>
        <taxon>Diversisporales</taxon>
        <taxon>Gigasporaceae</taxon>
        <taxon>Gigaspora</taxon>
    </lineage>
</organism>
<sequence length="86" mass="9875">MHSTRISHIQFYHLNFRALIPYNKFIVINRSTIHGTQQYTADVQVNIQAEAQAEIQADAQADDQANDQADDQTNIDDHQDDHPIIM</sequence>
<accession>A0A8H3X9D3</accession>
<evidence type="ECO:0000313" key="3">
    <source>
        <dbReference type="Proteomes" id="UP000439903"/>
    </source>
</evidence>
<keyword evidence="3" id="KW-1185">Reference proteome</keyword>
<reference evidence="2 3" key="1">
    <citation type="journal article" date="2019" name="Environ. Microbiol.">
        <title>At the nexus of three kingdoms: the genome of the mycorrhizal fungus Gigaspora margarita provides insights into plant, endobacterial and fungal interactions.</title>
        <authorList>
            <person name="Venice F."/>
            <person name="Ghignone S."/>
            <person name="Salvioli di Fossalunga A."/>
            <person name="Amselem J."/>
            <person name="Novero M."/>
            <person name="Xianan X."/>
            <person name="Sedzielewska Toro K."/>
            <person name="Morin E."/>
            <person name="Lipzen A."/>
            <person name="Grigoriev I.V."/>
            <person name="Henrissat B."/>
            <person name="Martin F.M."/>
            <person name="Bonfante P."/>
        </authorList>
    </citation>
    <scope>NUCLEOTIDE SEQUENCE [LARGE SCALE GENOMIC DNA]</scope>
    <source>
        <strain evidence="2 3">BEG34</strain>
    </source>
</reference>
<evidence type="ECO:0000313" key="2">
    <source>
        <dbReference type="EMBL" id="KAF0432879.1"/>
    </source>
</evidence>
<name>A0A8H3X9D3_GIGMA</name>
<feature type="compositionally biased region" description="Acidic residues" evidence="1">
    <location>
        <begin position="60"/>
        <end position="74"/>
    </location>
</feature>
<protein>
    <submittedName>
        <fullName evidence="2">Uncharacterized protein</fullName>
    </submittedName>
</protein>
<dbReference type="EMBL" id="WTPW01001483">
    <property type="protein sequence ID" value="KAF0432879.1"/>
    <property type="molecule type" value="Genomic_DNA"/>
</dbReference>
<evidence type="ECO:0000256" key="1">
    <source>
        <dbReference type="SAM" id="MobiDB-lite"/>
    </source>
</evidence>
<feature type="region of interest" description="Disordered" evidence="1">
    <location>
        <begin position="54"/>
        <end position="86"/>
    </location>
</feature>
<comment type="caution">
    <text evidence="2">The sequence shown here is derived from an EMBL/GenBank/DDBJ whole genome shotgun (WGS) entry which is preliminary data.</text>
</comment>